<dbReference type="RefSeq" id="WP_354635111.1">
    <property type="nucleotide sequence ID" value="NZ_CP159837.1"/>
</dbReference>
<gene>
    <name evidence="1" type="ORF">ABWT76_004946</name>
</gene>
<accession>A0AAU8JD40</accession>
<evidence type="ECO:0008006" key="2">
    <source>
        <dbReference type="Google" id="ProtNLM"/>
    </source>
</evidence>
<protein>
    <recommendedName>
        <fullName evidence="2">Tetratricopeptide repeat protein</fullName>
    </recommendedName>
</protein>
<organism evidence="1">
    <name type="scientific">Planktothricoides raciborskii GIHE-MW2</name>
    <dbReference type="NCBI Taxonomy" id="2792601"/>
    <lineage>
        <taxon>Bacteria</taxon>
        <taxon>Bacillati</taxon>
        <taxon>Cyanobacteriota</taxon>
        <taxon>Cyanophyceae</taxon>
        <taxon>Oscillatoriophycideae</taxon>
        <taxon>Oscillatoriales</taxon>
        <taxon>Oscillatoriaceae</taxon>
        <taxon>Planktothricoides</taxon>
    </lineage>
</organism>
<dbReference type="AlphaFoldDB" id="A0AAU8JD40"/>
<evidence type="ECO:0000313" key="1">
    <source>
        <dbReference type="EMBL" id="XCM36206.1"/>
    </source>
</evidence>
<dbReference type="EMBL" id="CP159837">
    <property type="protein sequence ID" value="XCM36206.1"/>
    <property type="molecule type" value="Genomic_DNA"/>
</dbReference>
<sequence>MDQLGKIYAANHQWAEAKRLTEKALEIPQAIKGDYLVARSSSQLG</sequence>
<name>A0AAU8JD40_9CYAN</name>
<proteinExistence type="predicted"/>
<reference evidence="1" key="1">
    <citation type="submission" date="2024-07" db="EMBL/GenBank/DDBJ databases">
        <authorList>
            <person name="Kim Y.J."/>
            <person name="Jeong J.Y."/>
        </authorList>
    </citation>
    <scope>NUCLEOTIDE SEQUENCE</scope>
    <source>
        <strain evidence="1">GIHE-MW2</strain>
    </source>
</reference>